<evidence type="ECO:0000313" key="6">
    <source>
        <dbReference type="EMBL" id="MBB5821190.1"/>
    </source>
</evidence>
<dbReference type="Gene3D" id="1.10.166.10">
    <property type="entry name" value="Tetrahydrodipicolinate-N-succinyltransferase, N-terminal domain"/>
    <property type="match status" value="1"/>
</dbReference>
<evidence type="ECO:0000313" key="7">
    <source>
        <dbReference type="Proteomes" id="UP000540685"/>
    </source>
</evidence>
<keyword evidence="6" id="KW-0012">Acyltransferase</keyword>
<keyword evidence="3" id="KW-0677">Repeat</keyword>
<feature type="region of interest" description="Disordered" evidence="4">
    <location>
        <begin position="165"/>
        <end position="216"/>
    </location>
</feature>
<organism evidence="6 7">
    <name type="scientific">Streptosporangium becharense</name>
    <dbReference type="NCBI Taxonomy" id="1816182"/>
    <lineage>
        <taxon>Bacteria</taxon>
        <taxon>Bacillati</taxon>
        <taxon>Actinomycetota</taxon>
        <taxon>Actinomycetes</taxon>
        <taxon>Streptosporangiales</taxon>
        <taxon>Streptosporangiaceae</taxon>
        <taxon>Streptosporangium</taxon>
    </lineage>
</organism>
<dbReference type="Gene3D" id="2.160.10.10">
    <property type="entry name" value="Hexapeptide repeat proteins"/>
    <property type="match status" value="1"/>
</dbReference>
<keyword evidence="7" id="KW-1185">Reference proteome</keyword>
<comment type="similarity">
    <text evidence="1">Belongs to the transferase hexapeptide repeat family.</text>
</comment>
<dbReference type="InterPro" id="IPR018357">
    <property type="entry name" value="Hexapep_transf_CS"/>
</dbReference>
<evidence type="ECO:0000256" key="2">
    <source>
        <dbReference type="ARBA" id="ARBA00022679"/>
    </source>
</evidence>
<dbReference type="SUPFAM" id="SSF51161">
    <property type="entry name" value="Trimeric LpxA-like enzymes"/>
    <property type="match status" value="1"/>
</dbReference>
<dbReference type="AlphaFoldDB" id="A0A7W9II65"/>
<evidence type="ECO:0000256" key="1">
    <source>
        <dbReference type="ARBA" id="ARBA00007274"/>
    </source>
</evidence>
<gene>
    <name evidence="6" type="ORF">F4562_004252</name>
</gene>
<dbReference type="PROSITE" id="PS00101">
    <property type="entry name" value="HEXAPEP_TRANSFERASES"/>
    <property type="match status" value="1"/>
</dbReference>
<dbReference type="Proteomes" id="UP000540685">
    <property type="component" value="Unassembled WGS sequence"/>
</dbReference>
<evidence type="ECO:0000256" key="4">
    <source>
        <dbReference type="SAM" id="MobiDB-lite"/>
    </source>
</evidence>
<feature type="domain" description="Tetrahydrodipicolinate-N-succinyltransferase chain A" evidence="5">
    <location>
        <begin position="9"/>
        <end position="73"/>
    </location>
</feature>
<comment type="caution">
    <text evidence="6">The sequence shown here is derived from an EMBL/GenBank/DDBJ whole genome shotgun (WGS) entry which is preliminary data.</text>
</comment>
<dbReference type="InterPro" id="IPR023180">
    <property type="entry name" value="THP_succinylTrfase_dom1"/>
</dbReference>
<protein>
    <submittedName>
        <fullName evidence="6">2,3,4,5-tetrahydropyridine-2-carboxylate N-succinyltransferase</fullName>
        <ecNumber evidence="6">2.3.1.117</ecNumber>
    </submittedName>
</protein>
<dbReference type="InterPro" id="IPR037133">
    <property type="entry name" value="THP_succinylTrfase_N_sf"/>
</dbReference>
<dbReference type="RefSeq" id="WP_184544995.1">
    <property type="nucleotide sequence ID" value="NZ_JACHMP010000001.1"/>
</dbReference>
<proteinExistence type="inferred from homology"/>
<dbReference type="InterPro" id="IPR011004">
    <property type="entry name" value="Trimer_LpxA-like_sf"/>
</dbReference>
<keyword evidence="2 6" id="KW-0808">Transferase</keyword>
<feature type="compositionally biased region" description="Low complexity" evidence="4">
    <location>
        <begin position="188"/>
        <end position="208"/>
    </location>
</feature>
<dbReference type="EMBL" id="JACHMP010000001">
    <property type="protein sequence ID" value="MBB5821190.1"/>
    <property type="molecule type" value="Genomic_DNA"/>
</dbReference>
<dbReference type="GO" id="GO:0008666">
    <property type="term" value="F:2,3,4,5-tetrahydropyridine-2,6-dicarboxylate N-succinyltransferase activity"/>
    <property type="evidence" value="ECO:0007669"/>
    <property type="project" value="UniProtKB-EC"/>
</dbReference>
<dbReference type="Pfam" id="PF14602">
    <property type="entry name" value="Hexapep_2"/>
    <property type="match status" value="1"/>
</dbReference>
<dbReference type="Pfam" id="PF14805">
    <property type="entry name" value="THDPS_N_2"/>
    <property type="match status" value="1"/>
</dbReference>
<accession>A0A7W9II65</accession>
<reference evidence="6 7" key="1">
    <citation type="submission" date="2020-08" db="EMBL/GenBank/DDBJ databases">
        <title>Sequencing the genomes of 1000 actinobacteria strains.</title>
        <authorList>
            <person name="Klenk H.-P."/>
        </authorList>
    </citation>
    <scope>NUCLEOTIDE SEQUENCE [LARGE SCALE GENOMIC DNA]</scope>
    <source>
        <strain evidence="6 7">DSM 46887</strain>
    </source>
</reference>
<sequence length="322" mass="32584">MTGTDAGSLPAALDDLWHRRRELSPADTAARGVVVNAIDMLDSGRVRVAEISAAGEVVVNARARRAVLLAFRVLGMARSQVGDFHHHDRVPLKTSVDGVRVVPGAIARWGAHLAPGVVLMPSFVDIGAHVGTGSMVGTWVSVGSCAQIGGNVRLAAGVTVGGVDHLDDPDAPDDLDGLGGVDDPARPGPSASPGSPGSPDAGSPDMGPADMGPADTVPAVVEDDALIGDRAVVAAGARVGRGAVVAAGTILSGVTPVVDARTGEELAPGRIPDWCVATGGSRHRDLPGGAFDLPCVVVLDRLEPGRRPGRAELGGILHGGRR</sequence>
<feature type="compositionally biased region" description="Acidic residues" evidence="4">
    <location>
        <begin position="167"/>
        <end position="176"/>
    </location>
</feature>
<evidence type="ECO:0000256" key="3">
    <source>
        <dbReference type="ARBA" id="ARBA00022737"/>
    </source>
</evidence>
<evidence type="ECO:0000259" key="5">
    <source>
        <dbReference type="Pfam" id="PF14805"/>
    </source>
</evidence>
<dbReference type="EC" id="2.3.1.117" evidence="6"/>
<dbReference type="InterPro" id="IPR001451">
    <property type="entry name" value="Hexapep"/>
</dbReference>
<name>A0A7W9II65_9ACTN</name>